<dbReference type="Proteomes" id="UP000236592">
    <property type="component" value="Chromosome"/>
</dbReference>
<dbReference type="OrthoDB" id="9803578at2"/>
<dbReference type="Gene3D" id="3.40.50.1820">
    <property type="entry name" value="alpha/beta hydrolase"/>
    <property type="match status" value="1"/>
</dbReference>
<evidence type="ECO:0000313" key="2">
    <source>
        <dbReference type="Proteomes" id="UP000236592"/>
    </source>
</evidence>
<evidence type="ECO:0000313" key="1">
    <source>
        <dbReference type="EMBL" id="AUS05912.1"/>
    </source>
</evidence>
<dbReference type="InterPro" id="IPR000801">
    <property type="entry name" value="Esterase-like"/>
</dbReference>
<organism evidence="1 2">
    <name type="scientific">Pseudotamlana carrageenivorans</name>
    <dbReference type="NCBI Taxonomy" id="2069432"/>
    <lineage>
        <taxon>Bacteria</taxon>
        <taxon>Pseudomonadati</taxon>
        <taxon>Bacteroidota</taxon>
        <taxon>Flavobacteriia</taxon>
        <taxon>Flavobacteriales</taxon>
        <taxon>Flavobacteriaceae</taxon>
        <taxon>Pseudotamlana</taxon>
    </lineage>
</organism>
<gene>
    <name evidence="1" type="ORF">C1A40_10785</name>
</gene>
<dbReference type="AlphaFoldDB" id="A0A2I7SJ32"/>
<proteinExistence type="predicted"/>
<sequence length="257" mass="29883">MNSYKKTARTKISTYSNLIDTTNHIHGSVSNIKFLKSTILNKTLPYKVYLPPIEDISKKLPVLYINDGFQYMNKGSLHNILDSLIIAKEIKPIMAVFLEPKDSTQNNRNVRQELFISNPFFVDFFTQELIPQIEKNYPASPNKEDRTILGVSFGGLAALYLADKAPYTFKNIAMQSPAFHPYQNIYNAYARKPKKDFNLFMSYGTGKDTNWQVIPMIRILKRKKYDLTVVRVKNGNHDWKTWKKQLVGIMLNYYRLH</sequence>
<name>A0A2I7SJ32_9FLAO</name>
<dbReference type="InterPro" id="IPR029058">
    <property type="entry name" value="AB_hydrolase_fold"/>
</dbReference>
<dbReference type="SUPFAM" id="SSF53474">
    <property type="entry name" value="alpha/beta-Hydrolases"/>
    <property type="match status" value="1"/>
</dbReference>
<dbReference type="RefSeq" id="WP_102995900.1">
    <property type="nucleotide sequence ID" value="NZ_CP025938.1"/>
</dbReference>
<protein>
    <recommendedName>
        <fullName evidence="3">Esterase</fullName>
    </recommendedName>
</protein>
<reference evidence="2" key="1">
    <citation type="submission" date="2018-01" db="EMBL/GenBank/DDBJ databases">
        <title>Complete genome of Tamlana sp. UJ94.</title>
        <authorList>
            <person name="Jung J."/>
            <person name="Chung D."/>
            <person name="Bae S.S."/>
            <person name="Baek K."/>
        </authorList>
    </citation>
    <scope>NUCLEOTIDE SEQUENCE [LARGE SCALE GENOMIC DNA]</scope>
    <source>
        <strain evidence="2">UJ94</strain>
    </source>
</reference>
<evidence type="ECO:0008006" key="3">
    <source>
        <dbReference type="Google" id="ProtNLM"/>
    </source>
</evidence>
<dbReference type="KEGG" id="taj:C1A40_10785"/>
<keyword evidence="2" id="KW-1185">Reference proteome</keyword>
<dbReference type="PANTHER" id="PTHR48098">
    <property type="entry name" value="ENTEROCHELIN ESTERASE-RELATED"/>
    <property type="match status" value="1"/>
</dbReference>
<dbReference type="InterPro" id="IPR050583">
    <property type="entry name" value="Mycobacterial_A85_antigen"/>
</dbReference>
<accession>A0A2I7SJ32</accession>
<dbReference type="PANTHER" id="PTHR48098:SF6">
    <property type="entry name" value="FERRI-BACILLIBACTIN ESTERASE BESA"/>
    <property type="match status" value="1"/>
</dbReference>
<dbReference type="Pfam" id="PF00756">
    <property type="entry name" value="Esterase"/>
    <property type="match status" value="1"/>
</dbReference>
<dbReference type="EMBL" id="CP025938">
    <property type="protein sequence ID" value="AUS05912.1"/>
    <property type="molecule type" value="Genomic_DNA"/>
</dbReference>